<evidence type="ECO:0000313" key="3">
    <source>
        <dbReference type="Proteomes" id="UP001189429"/>
    </source>
</evidence>
<feature type="compositionally biased region" description="Basic and acidic residues" evidence="1">
    <location>
        <begin position="80"/>
        <end position="89"/>
    </location>
</feature>
<proteinExistence type="predicted"/>
<protein>
    <recommendedName>
        <fullName evidence="4">Exocyst complex component Sec6</fullName>
    </recommendedName>
</protein>
<comment type="caution">
    <text evidence="2">The sequence shown here is derived from an EMBL/GenBank/DDBJ whole genome shotgun (WGS) entry which is preliminary data.</text>
</comment>
<feature type="region of interest" description="Disordered" evidence="1">
    <location>
        <begin position="66"/>
        <end position="89"/>
    </location>
</feature>
<evidence type="ECO:0000313" key="2">
    <source>
        <dbReference type="EMBL" id="CAK0897849.1"/>
    </source>
</evidence>
<sequence length="1230" mass="132760">MLRVKTECLDSSTAPSLQYDPDCLMIEGDAHATPAGLVKAEYAEDLPSVSVAGSTAAAGDDNVQLESAPPARATDDAAEVDVKTDERKEQARNQCTRMIDMLAFAGVAAPKMTDMATPVDRDQTGEGDVATEAGAEAQAHDSKVIDAVGAPISDLSLLAALPSGPTMVAVRRIRKTINNYVEDMRRDSWFNDFKLGTVSSVGKRLDAHADKILGKATYEVQLAYLQPQIRIRAVVSLWKAIKTWLESQNETLVIDTLPHFSTVLGYLATVEVPMSQTLTAVFQYAVFHADFKKCGVVSAPIKRLDTELFDIARANTNDEVGGAVDEVHVASDGEGKREVADGEPAEKDRGSKPKQSKKAKKDNPDIHAAVLIGASAVDHMEHMIVEAMKGFMYKLPKDTLTVPEKRSSFVTEILDTVQAWTNMSMQFENIGDAQSDFTKVLTAIGVIAQCVISVEQCRPPSSEVRAARKVVLDHVKGVVNPTTELARILKSYTVSQDVLEASRVHVAQTVEDDTASEFFLSAVSKLEDTLESAFDDIEVWRDTMAKLINDTSDFAPLEDVYTAIDKLIGSVVHCLGKWSTAALHQNCLTVCSEMKNCKIIIDVALYMHLHCFYDGIAIHFGELNNYLATLIKAGGLDGPVESFDEKSAIESKVKLQKFMGAMKVSADRVLEVNTHWAQCLRMIVTRAGQFAMNQFDEDEMTTLKFDICHTATTSSINDMIKYAVYCIDVAVNAFAKVQLAPSSEAFIEFTRLSTHLSDIEKLSWECKSFCSIDELPASTVRAFMLLRDGAHVLETCKQSFFTQKLKAAGTTLPFSVGDVHEAAVLAAQDYSTVVLLTRGLDDVAVCIPDCLKGELPGTLGFDVFATAGHNVAYEDLRKFVEASGATHVKVDGMTNASTPDDDNVPVHHALAYISIVNAMKDMVGCIVKVNGMLSKASGYNDDISEGVVVGPLVQLLKLVSACLVRLDCQLHSKPALELEKAGWVTPVGLSGAKQWALSVGHFSLKCQKRFLQIVDSGILKYTDACSKECLDWKAAFDTTGKLNLPLATKLFYNKQGGVAASHNALHQKLATVNVAVADVGITPSIQEHDITSSSVALALACLAKASLLSVVIKGCSLLASLENNPKGPESAKAFIEKHPPSKYPEIPNNFWDELLAMASFTIEHVGESAQSAASGSAGSGVAATPAPKAAAEAPSDVTSATKFKGTSLKRDAGSDAGPKQVGLKRCKRQR</sequence>
<feature type="region of interest" description="Disordered" evidence="1">
    <location>
        <begin position="327"/>
        <end position="362"/>
    </location>
</feature>
<feature type="region of interest" description="Disordered" evidence="1">
    <location>
        <begin position="1171"/>
        <end position="1230"/>
    </location>
</feature>
<dbReference type="Proteomes" id="UP001189429">
    <property type="component" value="Unassembled WGS sequence"/>
</dbReference>
<feature type="compositionally biased region" description="Low complexity" evidence="1">
    <location>
        <begin position="1171"/>
        <end position="1194"/>
    </location>
</feature>
<reference evidence="2" key="1">
    <citation type="submission" date="2023-10" db="EMBL/GenBank/DDBJ databases">
        <authorList>
            <person name="Chen Y."/>
            <person name="Shah S."/>
            <person name="Dougan E. K."/>
            <person name="Thang M."/>
            <person name="Chan C."/>
        </authorList>
    </citation>
    <scope>NUCLEOTIDE SEQUENCE [LARGE SCALE GENOMIC DNA]</scope>
</reference>
<accession>A0ABN9XED5</accession>
<evidence type="ECO:0008006" key="4">
    <source>
        <dbReference type="Google" id="ProtNLM"/>
    </source>
</evidence>
<gene>
    <name evidence="2" type="ORF">PCOR1329_LOCUS75903</name>
</gene>
<feature type="compositionally biased region" description="Basic and acidic residues" evidence="1">
    <location>
        <begin position="327"/>
        <end position="351"/>
    </location>
</feature>
<evidence type="ECO:0000256" key="1">
    <source>
        <dbReference type="SAM" id="MobiDB-lite"/>
    </source>
</evidence>
<keyword evidence="3" id="KW-1185">Reference proteome</keyword>
<dbReference type="EMBL" id="CAUYUJ010020392">
    <property type="protein sequence ID" value="CAK0897849.1"/>
    <property type="molecule type" value="Genomic_DNA"/>
</dbReference>
<organism evidence="2 3">
    <name type="scientific">Prorocentrum cordatum</name>
    <dbReference type="NCBI Taxonomy" id="2364126"/>
    <lineage>
        <taxon>Eukaryota</taxon>
        <taxon>Sar</taxon>
        <taxon>Alveolata</taxon>
        <taxon>Dinophyceae</taxon>
        <taxon>Prorocentrales</taxon>
        <taxon>Prorocentraceae</taxon>
        <taxon>Prorocentrum</taxon>
    </lineage>
</organism>
<name>A0ABN9XED5_9DINO</name>